<evidence type="ECO:0000313" key="2">
    <source>
        <dbReference type="EMBL" id="KAK4021102.1"/>
    </source>
</evidence>
<feature type="region of interest" description="Disordered" evidence="1">
    <location>
        <begin position="26"/>
        <end position="47"/>
    </location>
</feature>
<accession>A0ABR0A7J0</accession>
<dbReference type="EMBL" id="JAOYFB010000036">
    <property type="protein sequence ID" value="KAK4021102.1"/>
    <property type="molecule type" value="Genomic_DNA"/>
</dbReference>
<proteinExistence type="predicted"/>
<evidence type="ECO:0000256" key="1">
    <source>
        <dbReference type="SAM" id="MobiDB-lite"/>
    </source>
</evidence>
<gene>
    <name evidence="2" type="ORF">OUZ56_003033</name>
</gene>
<dbReference type="Proteomes" id="UP001234178">
    <property type="component" value="Unassembled WGS sequence"/>
</dbReference>
<reference evidence="2 3" key="1">
    <citation type="journal article" date="2023" name="Nucleic Acids Res.">
        <title>The hologenome of Daphnia magna reveals possible DNA methylation and microbiome-mediated evolution of the host genome.</title>
        <authorList>
            <person name="Chaturvedi A."/>
            <person name="Li X."/>
            <person name="Dhandapani V."/>
            <person name="Marshall H."/>
            <person name="Kissane S."/>
            <person name="Cuenca-Cambronero M."/>
            <person name="Asole G."/>
            <person name="Calvet F."/>
            <person name="Ruiz-Romero M."/>
            <person name="Marangio P."/>
            <person name="Guigo R."/>
            <person name="Rago D."/>
            <person name="Mirbahai L."/>
            <person name="Eastwood N."/>
            <person name="Colbourne J.K."/>
            <person name="Zhou J."/>
            <person name="Mallon E."/>
            <person name="Orsini L."/>
        </authorList>
    </citation>
    <scope>NUCLEOTIDE SEQUENCE [LARGE SCALE GENOMIC DNA]</scope>
    <source>
        <strain evidence="2">LRV0_1</strain>
    </source>
</reference>
<sequence>MNDGAQIAALFITSENECRKRGHFLHKNTHPISVKGKQDTGSQQTSSRGLHFIDQWRLSVVGMEVAKEIAGDEWAQVMEAPASWGHCRDVTDHLEASCQPHIRRLLTQ</sequence>
<keyword evidence="3" id="KW-1185">Reference proteome</keyword>
<organism evidence="2 3">
    <name type="scientific">Daphnia magna</name>
    <dbReference type="NCBI Taxonomy" id="35525"/>
    <lineage>
        <taxon>Eukaryota</taxon>
        <taxon>Metazoa</taxon>
        <taxon>Ecdysozoa</taxon>
        <taxon>Arthropoda</taxon>
        <taxon>Crustacea</taxon>
        <taxon>Branchiopoda</taxon>
        <taxon>Diplostraca</taxon>
        <taxon>Cladocera</taxon>
        <taxon>Anomopoda</taxon>
        <taxon>Daphniidae</taxon>
        <taxon>Daphnia</taxon>
    </lineage>
</organism>
<name>A0ABR0A7J0_9CRUS</name>
<comment type="caution">
    <text evidence="2">The sequence shown here is derived from an EMBL/GenBank/DDBJ whole genome shotgun (WGS) entry which is preliminary data.</text>
</comment>
<protein>
    <submittedName>
        <fullName evidence="2">Uncharacterized protein</fullName>
    </submittedName>
</protein>
<evidence type="ECO:0000313" key="3">
    <source>
        <dbReference type="Proteomes" id="UP001234178"/>
    </source>
</evidence>